<protein>
    <recommendedName>
        <fullName evidence="3">DUF1941 family protein</fullName>
    </recommendedName>
</protein>
<name>A0A9P8LF42_9PEZI</name>
<proteinExistence type="predicted"/>
<keyword evidence="2" id="KW-1185">Reference proteome</keyword>
<accession>A0A9P8LF42</accession>
<dbReference type="Pfam" id="PF05536">
    <property type="entry name" value="Neurochondrin"/>
    <property type="match status" value="1"/>
</dbReference>
<gene>
    <name evidence="1" type="ORF">GP486_002495</name>
</gene>
<dbReference type="PANTHER" id="PTHR13109:SF7">
    <property type="entry name" value="NEUROCHONDRIN"/>
    <property type="match status" value="1"/>
</dbReference>
<dbReference type="AlphaFoldDB" id="A0A9P8LF42"/>
<comment type="caution">
    <text evidence="1">The sequence shown here is derived from an EMBL/GenBank/DDBJ whole genome shotgun (WGS) entry which is preliminary data.</text>
</comment>
<dbReference type="PANTHER" id="PTHR13109">
    <property type="entry name" value="NEUROCHONDRIN"/>
    <property type="match status" value="1"/>
</dbReference>
<evidence type="ECO:0000313" key="1">
    <source>
        <dbReference type="EMBL" id="KAH0562935.1"/>
    </source>
</evidence>
<dbReference type="InterPro" id="IPR008709">
    <property type="entry name" value="Neurochondrin"/>
</dbReference>
<evidence type="ECO:0008006" key="3">
    <source>
        <dbReference type="Google" id="ProtNLM"/>
    </source>
</evidence>
<dbReference type="Proteomes" id="UP000750711">
    <property type="component" value="Unassembled WGS sequence"/>
</dbReference>
<sequence>MAGDAAHTNTPGAAQSATAAVDRVILLLKSKDDTSKFVGLAVLKSILDNQQELRRDPVIITRCWAAISPRFLDRLLRARESERKEKEEARNMVDLAAGVIHVFTLLLPSEAGNEEKLLGSSSETAALILQTLLTFASGRNGAERLLAVEDWSPLVEIAPQQQLAVDVLRFAFINGAAGPDLLPVRLRLDKVIPVLVVGFRDSPASPLLELLADLFTKLPLEAVPLAPVWLKPLSLLIQRTILARPTFTARKSCTILCAALLQFHPKSFPALLFRSSPKGKQPATTESEPKPFAFLFISLVLIDIRASFPSLLELLASPDYSSTAERLAAGFDVVAAFVGFLLKSLDEEVGGDTGGIFLQIEPDLLLKLRRDIAETMGSTIEFLRDRWDGAALGFHENSRTLPVDQRTPLSLTWGTLEGGMAQDHLTLAAVRTLALWLREDESDTLRQEASGIMDVLLGLYDLSSGNPPPGTGREDIRLIDFRPAVLTALEGILATDGGVEAFQETDGWGILWQRDLSTLLPSGVAESREDTGRGIEIIRALLTIVEHDSSNKRESFREGWMDVVAAAAALSSSSGNDADPSSLELMISLFQLATEILSRAPVGLRRRFAEEARAVAERARGVTVGKMDRESKGLRDGAAEVLEGLEALGIGV</sequence>
<reference evidence="1" key="1">
    <citation type="submission" date="2021-03" db="EMBL/GenBank/DDBJ databases">
        <title>Comparative genomics and phylogenomic investigation of the class Geoglossomycetes provide insights into ecological specialization and systematics.</title>
        <authorList>
            <person name="Melie T."/>
            <person name="Pirro S."/>
            <person name="Miller A.N."/>
            <person name="Quandt A."/>
        </authorList>
    </citation>
    <scope>NUCLEOTIDE SEQUENCE</scope>
    <source>
        <strain evidence="1">CAQ_001_2017</strain>
    </source>
</reference>
<dbReference type="EMBL" id="JAGHQM010000281">
    <property type="protein sequence ID" value="KAH0562935.1"/>
    <property type="molecule type" value="Genomic_DNA"/>
</dbReference>
<organism evidence="1 2">
    <name type="scientific">Trichoglossum hirsutum</name>
    <dbReference type="NCBI Taxonomy" id="265104"/>
    <lineage>
        <taxon>Eukaryota</taxon>
        <taxon>Fungi</taxon>
        <taxon>Dikarya</taxon>
        <taxon>Ascomycota</taxon>
        <taxon>Pezizomycotina</taxon>
        <taxon>Geoglossomycetes</taxon>
        <taxon>Geoglossales</taxon>
        <taxon>Geoglossaceae</taxon>
        <taxon>Trichoglossum</taxon>
    </lineage>
</organism>
<evidence type="ECO:0000313" key="2">
    <source>
        <dbReference type="Proteomes" id="UP000750711"/>
    </source>
</evidence>